<dbReference type="InterPro" id="IPR051095">
    <property type="entry name" value="Dros_DevTransReg"/>
</dbReference>
<evidence type="ECO:0000256" key="1">
    <source>
        <dbReference type="ARBA" id="ARBA00004123"/>
    </source>
</evidence>
<dbReference type="InterPro" id="IPR011333">
    <property type="entry name" value="SKP1/BTB/POZ_sf"/>
</dbReference>
<dbReference type="CDD" id="cd18315">
    <property type="entry name" value="BTB_POZ_BAB-like"/>
    <property type="match status" value="1"/>
</dbReference>
<comment type="subcellular location">
    <subcellularLocation>
        <location evidence="1">Nucleus</location>
    </subcellularLocation>
</comment>
<evidence type="ECO:0000256" key="9">
    <source>
        <dbReference type="SAM" id="SignalP"/>
    </source>
</evidence>
<keyword evidence="7" id="KW-0539">Nucleus</keyword>
<reference evidence="11 12" key="1">
    <citation type="submission" date="2024-03" db="EMBL/GenBank/DDBJ databases">
        <title>The genome assembly and annotation of the cricket Gryllus longicercus Weissman &amp; Gray.</title>
        <authorList>
            <person name="Szrajer S."/>
            <person name="Gray D."/>
            <person name="Ylla G."/>
        </authorList>
    </citation>
    <scope>NUCLEOTIDE SEQUENCE [LARGE SCALE GENOMIC DNA]</scope>
    <source>
        <strain evidence="11">DAG 2021-001</strain>
        <tissue evidence="11">Whole body minus gut</tissue>
    </source>
</reference>
<dbReference type="GO" id="GO:0045476">
    <property type="term" value="P:nurse cell apoptotic process"/>
    <property type="evidence" value="ECO:0007669"/>
    <property type="project" value="UniProtKB-ARBA"/>
</dbReference>
<evidence type="ECO:0000256" key="2">
    <source>
        <dbReference type="ARBA" id="ARBA00022473"/>
    </source>
</evidence>
<comment type="function">
    <text evidence="8">Putative transcription factor required for axon growth and guidance in the central and peripheral nervous systems. Repels CNS axons away from the midline by promoting the expression of the midline repellent sli and its receptor robo.</text>
</comment>
<sequence length="292" mass="32710">MHGVFCFLLTSCRGLKVIITMAEPMVSVCWKDHTREVVAVYKSLLENNFLVDCTLSAEGQSLKAHRLVLSACSPYFHMLFQEETGKHPFVVLVDASFESLKAMIDFVYQGETQIPESNLKAFITLAQSLQIKNLNAFSQDYVCKKNKNLSRNTAGNVPHGPSEDNQDICGVQCIQKDSIENFSQHHPDHSGHLDTVHTNSSVPFEAYNASSNEVQSESVITPPIRVRGSEVSEDTEITVKEEPLFSEFSEIVSKRLDNTKRNESLSANFINEMDGGTWFSFPVQDLNQHSSK</sequence>
<evidence type="ECO:0000256" key="3">
    <source>
        <dbReference type="ARBA" id="ARBA00022782"/>
    </source>
</evidence>
<comment type="caution">
    <text evidence="11">The sequence shown here is derived from an EMBL/GenBank/DDBJ whole genome shotgun (WGS) entry which is preliminary data.</text>
</comment>
<keyword evidence="2" id="KW-0217">Developmental protein</keyword>
<keyword evidence="3" id="KW-0221">Differentiation</keyword>
<dbReference type="InterPro" id="IPR000210">
    <property type="entry name" value="BTB/POZ_dom"/>
</dbReference>
<organism evidence="11 12">
    <name type="scientific">Gryllus longicercus</name>
    <dbReference type="NCBI Taxonomy" id="2509291"/>
    <lineage>
        <taxon>Eukaryota</taxon>
        <taxon>Metazoa</taxon>
        <taxon>Ecdysozoa</taxon>
        <taxon>Arthropoda</taxon>
        <taxon>Hexapoda</taxon>
        <taxon>Insecta</taxon>
        <taxon>Pterygota</taxon>
        <taxon>Neoptera</taxon>
        <taxon>Polyneoptera</taxon>
        <taxon>Orthoptera</taxon>
        <taxon>Ensifera</taxon>
        <taxon>Gryllidea</taxon>
        <taxon>Grylloidea</taxon>
        <taxon>Gryllidae</taxon>
        <taxon>Gryllinae</taxon>
        <taxon>Gryllus</taxon>
    </lineage>
</organism>
<dbReference type="AlphaFoldDB" id="A0AAN9VMG2"/>
<evidence type="ECO:0000256" key="8">
    <source>
        <dbReference type="ARBA" id="ARBA00037382"/>
    </source>
</evidence>
<gene>
    <name evidence="11" type="ORF">R5R35_004401</name>
</gene>
<protein>
    <recommendedName>
        <fullName evidence="10">BTB domain-containing protein</fullName>
    </recommendedName>
</protein>
<dbReference type="PANTHER" id="PTHR23110:SF111">
    <property type="entry name" value="LONGITUDINALS LACKING PROTEIN, ISOFORMS F_I_K_T"/>
    <property type="match status" value="1"/>
</dbReference>
<evidence type="ECO:0000256" key="7">
    <source>
        <dbReference type="ARBA" id="ARBA00023242"/>
    </source>
</evidence>
<dbReference type="SMART" id="SM00225">
    <property type="entry name" value="BTB"/>
    <property type="match status" value="1"/>
</dbReference>
<proteinExistence type="predicted"/>
<dbReference type="GO" id="GO:0006357">
    <property type="term" value="P:regulation of transcription by RNA polymerase II"/>
    <property type="evidence" value="ECO:0007669"/>
    <property type="project" value="TreeGrafter"/>
</dbReference>
<dbReference type="GO" id="GO:0007526">
    <property type="term" value="P:larval somatic muscle development"/>
    <property type="evidence" value="ECO:0007669"/>
    <property type="project" value="UniProtKB-ARBA"/>
</dbReference>
<keyword evidence="4" id="KW-0524">Neurogenesis</keyword>
<accession>A0AAN9VMG2</accession>
<evidence type="ECO:0000256" key="5">
    <source>
        <dbReference type="ARBA" id="ARBA00023015"/>
    </source>
</evidence>
<keyword evidence="5" id="KW-0805">Transcription regulation</keyword>
<evidence type="ECO:0000256" key="4">
    <source>
        <dbReference type="ARBA" id="ARBA00022902"/>
    </source>
</evidence>
<dbReference type="GO" id="GO:0008406">
    <property type="term" value="P:gonad development"/>
    <property type="evidence" value="ECO:0007669"/>
    <property type="project" value="UniProtKB-ARBA"/>
</dbReference>
<evidence type="ECO:0000256" key="6">
    <source>
        <dbReference type="ARBA" id="ARBA00023163"/>
    </source>
</evidence>
<dbReference type="GO" id="GO:0045467">
    <property type="term" value="P:R7 cell development"/>
    <property type="evidence" value="ECO:0007669"/>
    <property type="project" value="UniProtKB-ARBA"/>
</dbReference>
<dbReference type="GO" id="GO:0035167">
    <property type="term" value="P:larval lymph gland hemopoiesis"/>
    <property type="evidence" value="ECO:0007669"/>
    <property type="project" value="UniProtKB-ARBA"/>
</dbReference>
<dbReference type="GO" id="GO:0005634">
    <property type="term" value="C:nucleus"/>
    <property type="evidence" value="ECO:0007669"/>
    <property type="project" value="UniProtKB-SubCell"/>
</dbReference>
<keyword evidence="12" id="KW-1185">Reference proteome</keyword>
<dbReference type="PANTHER" id="PTHR23110">
    <property type="entry name" value="BTB DOMAIN TRANSCRIPTION FACTOR"/>
    <property type="match status" value="1"/>
</dbReference>
<dbReference type="GO" id="GO:0048813">
    <property type="term" value="P:dendrite morphogenesis"/>
    <property type="evidence" value="ECO:0007669"/>
    <property type="project" value="UniProtKB-ARBA"/>
</dbReference>
<name>A0AAN9VMG2_9ORTH</name>
<dbReference type="SUPFAM" id="SSF54695">
    <property type="entry name" value="POZ domain"/>
    <property type="match status" value="1"/>
</dbReference>
<evidence type="ECO:0000313" key="11">
    <source>
        <dbReference type="EMBL" id="KAK7793107.1"/>
    </source>
</evidence>
<dbReference type="PROSITE" id="PS50097">
    <property type="entry name" value="BTB"/>
    <property type="match status" value="1"/>
</dbReference>
<evidence type="ECO:0000313" key="12">
    <source>
        <dbReference type="Proteomes" id="UP001378592"/>
    </source>
</evidence>
<feature type="domain" description="BTB" evidence="10">
    <location>
        <begin position="51"/>
        <end position="116"/>
    </location>
</feature>
<feature type="signal peptide" evidence="9">
    <location>
        <begin position="1"/>
        <end position="22"/>
    </location>
</feature>
<keyword evidence="9" id="KW-0732">Signal</keyword>
<dbReference type="GO" id="GO:0016199">
    <property type="term" value="P:axon midline choice point recognition"/>
    <property type="evidence" value="ECO:0007669"/>
    <property type="project" value="UniProtKB-ARBA"/>
</dbReference>
<dbReference type="Gene3D" id="3.30.710.10">
    <property type="entry name" value="Potassium Channel Kv1.1, Chain A"/>
    <property type="match status" value="1"/>
</dbReference>
<keyword evidence="6" id="KW-0804">Transcription</keyword>
<dbReference type="Pfam" id="PF00651">
    <property type="entry name" value="BTB"/>
    <property type="match status" value="1"/>
</dbReference>
<dbReference type="GO" id="GO:0007464">
    <property type="term" value="P:R3/R4 cell fate commitment"/>
    <property type="evidence" value="ECO:0007669"/>
    <property type="project" value="UniProtKB-ARBA"/>
</dbReference>
<evidence type="ECO:0000259" key="10">
    <source>
        <dbReference type="PROSITE" id="PS50097"/>
    </source>
</evidence>
<dbReference type="Proteomes" id="UP001378592">
    <property type="component" value="Unassembled WGS sequence"/>
</dbReference>
<feature type="chain" id="PRO_5042928513" description="BTB domain-containing protein" evidence="9">
    <location>
        <begin position="23"/>
        <end position="292"/>
    </location>
</feature>
<dbReference type="EMBL" id="JAZDUA010000402">
    <property type="protein sequence ID" value="KAK7793107.1"/>
    <property type="molecule type" value="Genomic_DNA"/>
</dbReference>